<sequence length="81" mass="9708">EYSRSDEELRKMILGSRPPGCVNKCMNCRPCEAILVIPPHLIFNNKNYQEDSSPHRQEEDHDSYYYLLSWKCRCRNKLYQP</sequence>
<dbReference type="eggNOG" id="ENOG502S5F3">
    <property type="taxonomic scope" value="Eukaryota"/>
</dbReference>
<dbReference type="Proteomes" id="UP000030748">
    <property type="component" value="Unassembled WGS sequence"/>
</dbReference>
<keyword evidence="4 7" id="KW-0964">Secreted</keyword>
<keyword evidence="6" id="KW-1015">Disulfide bond</keyword>
<evidence type="ECO:0000313" key="9">
    <source>
        <dbReference type="Proteomes" id="UP000030748"/>
    </source>
</evidence>
<dbReference type="InterPro" id="IPR039455">
    <property type="entry name" value="EPFL"/>
</dbReference>
<reference evidence="8 9" key="1">
    <citation type="journal article" date="2013" name="Proc. Natl. Acad. Sci. U.S.A.">
        <title>Fine-scale variation in meiotic recombination in Mimulus inferred from population shotgun sequencing.</title>
        <authorList>
            <person name="Hellsten U."/>
            <person name="Wright K.M."/>
            <person name="Jenkins J."/>
            <person name="Shu S."/>
            <person name="Yuan Y."/>
            <person name="Wessler S.R."/>
            <person name="Schmutz J."/>
            <person name="Willis J.H."/>
            <person name="Rokhsar D.S."/>
        </authorList>
    </citation>
    <scope>NUCLEOTIDE SEQUENCE [LARGE SCALE GENOMIC DNA]</scope>
    <source>
        <strain evidence="9">cv. DUN x IM62</strain>
    </source>
</reference>
<proteinExistence type="inferred from homology"/>
<dbReference type="GO" id="GO:0010052">
    <property type="term" value="P:guard cell differentiation"/>
    <property type="evidence" value="ECO:0000318"/>
    <property type="project" value="GO_Central"/>
</dbReference>
<dbReference type="PANTHER" id="PTHR33109:SF60">
    <property type="entry name" value="EPIDERMAL PATTERNING FACTOR-LIKE PROTEIN 8"/>
    <property type="match status" value="1"/>
</dbReference>
<evidence type="ECO:0000256" key="3">
    <source>
        <dbReference type="ARBA" id="ARBA00022473"/>
    </source>
</evidence>
<dbReference type="GO" id="GO:0005576">
    <property type="term" value="C:extracellular region"/>
    <property type="evidence" value="ECO:0007669"/>
    <property type="project" value="UniProtKB-SubCell"/>
</dbReference>
<dbReference type="PANTHER" id="PTHR33109">
    <property type="entry name" value="EPIDERMAL PATTERNING FACTOR-LIKE PROTEIN 4"/>
    <property type="match status" value="1"/>
</dbReference>
<dbReference type="AlphaFoldDB" id="A0A022Q349"/>
<keyword evidence="3 7" id="KW-0217">Developmental protein</keyword>
<name>A0A022Q349_ERYGU</name>
<dbReference type="EMBL" id="KI632223">
    <property type="protein sequence ID" value="EYU21643.1"/>
    <property type="molecule type" value="Genomic_DNA"/>
</dbReference>
<accession>A0A022Q349</accession>
<evidence type="ECO:0000313" key="8">
    <source>
        <dbReference type="EMBL" id="EYU21643.1"/>
    </source>
</evidence>
<keyword evidence="5" id="KW-0732">Signal</keyword>
<keyword evidence="9" id="KW-1185">Reference proteome</keyword>
<evidence type="ECO:0000256" key="1">
    <source>
        <dbReference type="ARBA" id="ARBA00004613"/>
    </source>
</evidence>
<evidence type="ECO:0000256" key="2">
    <source>
        <dbReference type="ARBA" id="ARBA00008127"/>
    </source>
</evidence>
<gene>
    <name evidence="8" type="ORF">MIMGU_mgv1a026805mg</name>
</gene>
<dbReference type="STRING" id="4155.A0A022Q349"/>
<organism evidence="8 9">
    <name type="scientific">Erythranthe guttata</name>
    <name type="common">Yellow monkey flower</name>
    <name type="synonym">Mimulus guttatus</name>
    <dbReference type="NCBI Taxonomy" id="4155"/>
    <lineage>
        <taxon>Eukaryota</taxon>
        <taxon>Viridiplantae</taxon>
        <taxon>Streptophyta</taxon>
        <taxon>Embryophyta</taxon>
        <taxon>Tracheophyta</taxon>
        <taxon>Spermatophyta</taxon>
        <taxon>Magnoliopsida</taxon>
        <taxon>eudicotyledons</taxon>
        <taxon>Gunneridae</taxon>
        <taxon>Pentapetalae</taxon>
        <taxon>asterids</taxon>
        <taxon>lamiids</taxon>
        <taxon>Lamiales</taxon>
        <taxon>Phrymaceae</taxon>
        <taxon>Erythranthe</taxon>
    </lineage>
</organism>
<evidence type="ECO:0000256" key="4">
    <source>
        <dbReference type="ARBA" id="ARBA00022525"/>
    </source>
</evidence>
<dbReference type="Pfam" id="PF17181">
    <property type="entry name" value="EPF"/>
    <property type="match status" value="1"/>
</dbReference>
<evidence type="ECO:0000256" key="7">
    <source>
        <dbReference type="RuleBase" id="RU367102"/>
    </source>
</evidence>
<evidence type="ECO:0000256" key="6">
    <source>
        <dbReference type="ARBA" id="ARBA00023157"/>
    </source>
</evidence>
<comment type="similarity">
    <text evidence="2 7">Belongs to the plant cysteine rich small secretory peptide family. Epidermal patterning factor subfamily.</text>
</comment>
<feature type="non-terminal residue" evidence="8">
    <location>
        <position position="1"/>
    </location>
</feature>
<protein>
    <recommendedName>
        <fullName evidence="7">Epidermal patterning factor-like protein</fullName>
    </recommendedName>
</protein>
<comment type="subcellular location">
    <subcellularLocation>
        <location evidence="1 7">Secreted</location>
    </subcellularLocation>
</comment>
<evidence type="ECO:0000256" key="5">
    <source>
        <dbReference type="ARBA" id="ARBA00022729"/>
    </source>
</evidence>
<comment type="function">
    <text evidence="7">Controls stomatal patterning.</text>
</comment>